<proteinExistence type="predicted"/>
<gene>
    <name evidence="2" type="ORF">SAMN04487995_3284</name>
</gene>
<feature type="transmembrane region" description="Helical" evidence="1">
    <location>
        <begin position="99"/>
        <end position="117"/>
    </location>
</feature>
<dbReference type="RefSeq" id="WP_090336883.1">
    <property type="nucleotide sequence ID" value="NZ_FNXY01000005.1"/>
</dbReference>
<keyword evidence="1" id="KW-1133">Transmembrane helix</keyword>
<keyword evidence="1" id="KW-0812">Transmembrane</keyword>
<keyword evidence="1" id="KW-0472">Membrane</keyword>
<dbReference type="Proteomes" id="UP000199532">
    <property type="component" value="Unassembled WGS sequence"/>
</dbReference>
<name>A0A1H6W3B5_9BACT</name>
<evidence type="ECO:0000313" key="3">
    <source>
        <dbReference type="Proteomes" id="UP000199532"/>
    </source>
</evidence>
<evidence type="ECO:0000313" key="2">
    <source>
        <dbReference type="EMBL" id="SEJ11428.1"/>
    </source>
</evidence>
<dbReference type="AlphaFoldDB" id="A0A1H6W3B5"/>
<sequence length="165" mass="19619">MLRKLFAIDRLLFQLYVYNERYTSTYIMDVSFLVNLRNMFYTRSSRISDEKRFGYKLSMSAMILPCYFAILSILKVVIKSSDDCWVLRRDHGDSLFEKLIKSVIFFLPLVVVMFSQFKLLDKYEKVILNKTEENKWLLIASVIFFGGIIILFTIPRFLIQFLSKN</sequence>
<accession>A0A1H6W3B5</accession>
<dbReference type="EMBL" id="FNXY01000005">
    <property type="protein sequence ID" value="SEJ11428.1"/>
    <property type="molecule type" value="Genomic_DNA"/>
</dbReference>
<feature type="transmembrane region" description="Helical" evidence="1">
    <location>
        <begin position="137"/>
        <end position="159"/>
    </location>
</feature>
<organism evidence="2 3">
    <name type="scientific">Dyadobacter koreensis</name>
    <dbReference type="NCBI Taxonomy" id="408657"/>
    <lineage>
        <taxon>Bacteria</taxon>
        <taxon>Pseudomonadati</taxon>
        <taxon>Bacteroidota</taxon>
        <taxon>Cytophagia</taxon>
        <taxon>Cytophagales</taxon>
        <taxon>Spirosomataceae</taxon>
        <taxon>Dyadobacter</taxon>
    </lineage>
</organism>
<protein>
    <submittedName>
        <fullName evidence="2">Uncharacterized protein</fullName>
    </submittedName>
</protein>
<keyword evidence="3" id="KW-1185">Reference proteome</keyword>
<reference evidence="2 3" key="1">
    <citation type="submission" date="2016-10" db="EMBL/GenBank/DDBJ databases">
        <authorList>
            <person name="de Groot N.N."/>
        </authorList>
    </citation>
    <scope>NUCLEOTIDE SEQUENCE [LARGE SCALE GENOMIC DNA]</scope>
    <source>
        <strain evidence="2 3">DSM 19938</strain>
    </source>
</reference>
<evidence type="ECO:0000256" key="1">
    <source>
        <dbReference type="SAM" id="Phobius"/>
    </source>
</evidence>
<feature type="transmembrane region" description="Helical" evidence="1">
    <location>
        <begin position="57"/>
        <end position="78"/>
    </location>
</feature>